<reference evidence="3" key="2">
    <citation type="submission" date="2015-01" db="EMBL/GenBank/DDBJ databases">
        <title>Evolutionary Origins and Diversification of the Mycorrhizal Mutualists.</title>
        <authorList>
            <consortium name="DOE Joint Genome Institute"/>
            <consortium name="Mycorrhizal Genomics Consortium"/>
            <person name="Kohler A."/>
            <person name="Kuo A."/>
            <person name="Nagy L.G."/>
            <person name="Floudas D."/>
            <person name="Copeland A."/>
            <person name="Barry K.W."/>
            <person name="Cichocki N."/>
            <person name="Veneault-Fourrey C."/>
            <person name="LaButti K."/>
            <person name="Lindquist E.A."/>
            <person name="Lipzen A."/>
            <person name="Lundell T."/>
            <person name="Morin E."/>
            <person name="Murat C."/>
            <person name="Riley R."/>
            <person name="Ohm R."/>
            <person name="Sun H."/>
            <person name="Tunlid A."/>
            <person name="Henrissat B."/>
            <person name="Grigoriev I.V."/>
            <person name="Hibbett D.S."/>
            <person name="Martin F."/>
        </authorList>
    </citation>
    <scope>NUCLEOTIDE SEQUENCE [LARGE SCALE GENOMIC DNA]</scope>
    <source>
        <strain evidence="3">Ve08.2h10</strain>
    </source>
</reference>
<sequence>MRGCCAWLGEGKYEGVWVPGWLWVGCAAVRVLVVRKVDFKVVEKEKRLWNTNKLQIYTPLTC</sequence>
<keyword evidence="1" id="KW-1133">Transmembrane helix</keyword>
<reference evidence="2 3" key="1">
    <citation type="submission" date="2014-04" db="EMBL/GenBank/DDBJ databases">
        <authorList>
            <consortium name="DOE Joint Genome Institute"/>
            <person name="Kuo A."/>
            <person name="Kohler A."/>
            <person name="Jargeat P."/>
            <person name="Nagy L.G."/>
            <person name="Floudas D."/>
            <person name="Copeland A."/>
            <person name="Barry K.W."/>
            <person name="Cichocki N."/>
            <person name="Veneault-Fourrey C."/>
            <person name="LaButti K."/>
            <person name="Lindquist E.A."/>
            <person name="Lipzen A."/>
            <person name="Lundell T."/>
            <person name="Morin E."/>
            <person name="Murat C."/>
            <person name="Sun H."/>
            <person name="Tunlid A."/>
            <person name="Henrissat B."/>
            <person name="Grigoriev I.V."/>
            <person name="Hibbett D.S."/>
            <person name="Martin F."/>
            <person name="Nordberg H.P."/>
            <person name="Cantor M.N."/>
            <person name="Hua S.X."/>
        </authorList>
    </citation>
    <scope>NUCLEOTIDE SEQUENCE [LARGE SCALE GENOMIC DNA]</scope>
    <source>
        <strain evidence="2 3">Ve08.2h10</strain>
    </source>
</reference>
<gene>
    <name evidence="2" type="ORF">PAXRUDRAFT_822601</name>
</gene>
<organism evidence="2 3">
    <name type="scientific">Paxillus rubicundulus Ve08.2h10</name>
    <dbReference type="NCBI Taxonomy" id="930991"/>
    <lineage>
        <taxon>Eukaryota</taxon>
        <taxon>Fungi</taxon>
        <taxon>Dikarya</taxon>
        <taxon>Basidiomycota</taxon>
        <taxon>Agaricomycotina</taxon>
        <taxon>Agaricomycetes</taxon>
        <taxon>Agaricomycetidae</taxon>
        <taxon>Boletales</taxon>
        <taxon>Paxilineae</taxon>
        <taxon>Paxillaceae</taxon>
        <taxon>Paxillus</taxon>
    </lineage>
</organism>
<dbReference type="InParanoid" id="A0A0D0ECM0"/>
<accession>A0A0D0ECM0</accession>
<dbReference type="HOGENOM" id="CLU_2904851_0_0_1"/>
<protein>
    <submittedName>
        <fullName evidence="2">Unplaced genomic scaffold scaffold_33, whole genome shotgun sequence</fullName>
    </submittedName>
</protein>
<proteinExistence type="predicted"/>
<evidence type="ECO:0000313" key="2">
    <source>
        <dbReference type="EMBL" id="KIK99605.1"/>
    </source>
</evidence>
<keyword evidence="1" id="KW-0812">Transmembrane</keyword>
<dbReference type="AlphaFoldDB" id="A0A0D0ECM0"/>
<evidence type="ECO:0000313" key="3">
    <source>
        <dbReference type="Proteomes" id="UP000054538"/>
    </source>
</evidence>
<dbReference type="Proteomes" id="UP000054538">
    <property type="component" value="Unassembled WGS sequence"/>
</dbReference>
<evidence type="ECO:0000256" key="1">
    <source>
        <dbReference type="SAM" id="Phobius"/>
    </source>
</evidence>
<dbReference type="PROSITE" id="PS51257">
    <property type="entry name" value="PROKAR_LIPOPROTEIN"/>
    <property type="match status" value="1"/>
</dbReference>
<keyword evidence="1" id="KW-0472">Membrane</keyword>
<feature type="transmembrane region" description="Helical" evidence="1">
    <location>
        <begin position="16"/>
        <end position="34"/>
    </location>
</feature>
<keyword evidence="3" id="KW-1185">Reference proteome</keyword>
<dbReference type="EMBL" id="KN824855">
    <property type="protein sequence ID" value="KIK99605.1"/>
    <property type="molecule type" value="Genomic_DNA"/>
</dbReference>
<name>A0A0D0ECM0_9AGAM</name>